<protein>
    <recommendedName>
        <fullName evidence="3">Protein kinase domain-containing protein</fullName>
    </recommendedName>
</protein>
<reference evidence="4" key="1">
    <citation type="submission" date="2021-09" db="EMBL/GenBank/DDBJ databases">
        <authorList>
            <consortium name="AG Swart"/>
            <person name="Singh M."/>
            <person name="Singh A."/>
            <person name="Seah K."/>
            <person name="Emmerich C."/>
        </authorList>
    </citation>
    <scope>NUCLEOTIDE SEQUENCE</scope>
    <source>
        <strain evidence="4">ATCC30299</strain>
    </source>
</reference>
<dbReference type="InterPro" id="IPR000719">
    <property type="entry name" value="Prot_kinase_dom"/>
</dbReference>
<sequence length="626" mass="72665">MQMSSRSNSRSNQPQSNPSFQSSFSNKSLQSQGYFAKDLFPLLRKGLEGLGFQKTRVIQENDRYLIMIAIGDQSELYEGKWGNFPIIFEAKNGILELRLLLAINSKAAIFNEEAFYIANEFLIRVNYKSDIGHFQWDCAKRQVLYRVVFSCIGLTTKDILEILRKMIGEAIYSYKIYGYGFVKIYENPDQDPVQLIMTCEDRITSVLPRTFHLDESCESEDRDTRHLNDWYVAVFDSPAQFQAELNLIEELAKDEFISGVFELDGKRISHQMIEYCHMRGVPLVKALVNTDKAYSDFIEDIVLGLFDLGYVFDGIPYKSMVVVKGDIKICYKGKLQEIIIPITSDITEDDLLLNTYSEMTDILCEIMNDPTNYASDIDFIKCSALDVEDDSLEASKTHLKEMLNTDVDLVKIGTDQKIAEEHWSMYNYHLCLNNDSVLRCYGLYRIKSNIYAVFEKCSLTLEEFLHEKNIPYDSEIEKKRKDWLSQIVYALKHVYMKEIPFFCVDLGLIMLNKRDEIKLKIISHDKARPFWKSPEILQGLIDDKSVIFSLGMIIYYFIVGYNYYEQKIDESDLKSAICEEHIKPIVPWKIEENFSELVDLMRDCLIYKSRNRIAIIDVGKRLSNIS</sequence>
<name>A0AAU9IAG9_9CILI</name>
<dbReference type="AlphaFoldDB" id="A0AAU9IAG9"/>
<dbReference type="Pfam" id="PF00069">
    <property type="entry name" value="Pkinase"/>
    <property type="match status" value="1"/>
</dbReference>
<keyword evidence="2" id="KW-1133">Transmembrane helix</keyword>
<evidence type="ECO:0000259" key="3">
    <source>
        <dbReference type="SMART" id="SM00220"/>
    </source>
</evidence>
<dbReference type="InterPro" id="IPR011009">
    <property type="entry name" value="Kinase-like_dom_sf"/>
</dbReference>
<dbReference type="SUPFAM" id="SSF56112">
    <property type="entry name" value="Protein kinase-like (PK-like)"/>
    <property type="match status" value="1"/>
</dbReference>
<feature type="region of interest" description="Disordered" evidence="1">
    <location>
        <begin position="1"/>
        <end position="25"/>
    </location>
</feature>
<accession>A0AAU9IAG9</accession>
<dbReference type="Proteomes" id="UP001162131">
    <property type="component" value="Unassembled WGS sequence"/>
</dbReference>
<keyword evidence="5" id="KW-1185">Reference proteome</keyword>
<dbReference type="SMART" id="SM00220">
    <property type="entry name" value="S_TKc"/>
    <property type="match status" value="1"/>
</dbReference>
<organism evidence="4 5">
    <name type="scientific">Blepharisma stoltei</name>
    <dbReference type="NCBI Taxonomy" id="1481888"/>
    <lineage>
        <taxon>Eukaryota</taxon>
        <taxon>Sar</taxon>
        <taxon>Alveolata</taxon>
        <taxon>Ciliophora</taxon>
        <taxon>Postciliodesmatophora</taxon>
        <taxon>Heterotrichea</taxon>
        <taxon>Heterotrichida</taxon>
        <taxon>Blepharismidae</taxon>
        <taxon>Blepharisma</taxon>
    </lineage>
</organism>
<dbReference type="Gene3D" id="1.10.510.10">
    <property type="entry name" value="Transferase(Phosphotransferase) domain 1"/>
    <property type="match status" value="1"/>
</dbReference>
<evidence type="ECO:0000256" key="1">
    <source>
        <dbReference type="SAM" id="MobiDB-lite"/>
    </source>
</evidence>
<comment type="caution">
    <text evidence="4">The sequence shown here is derived from an EMBL/GenBank/DDBJ whole genome shotgun (WGS) entry which is preliminary data.</text>
</comment>
<dbReference type="EMBL" id="CAJZBQ010000002">
    <property type="protein sequence ID" value="CAG9310527.1"/>
    <property type="molecule type" value="Genomic_DNA"/>
</dbReference>
<feature type="domain" description="Protein kinase" evidence="3">
    <location>
        <begin position="377"/>
        <end position="626"/>
    </location>
</feature>
<keyword evidence="2" id="KW-0812">Transmembrane</keyword>
<dbReference type="GO" id="GO:0005524">
    <property type="term" value="F:ATP binding"/>
    <property type="evidence" value="ECO:0007669"/>
    <property type="project" value="InterPro"/>
</dbReference>
<evidence type="ECO:0000313" key="4">
    <source>
        <dbReference type="EMBL" id="CAG9310527.1"/>
    </source>
</evidence>
<dbReference type="PANTHER" id="PTHR24362:SF309">
    <property type="entry name" value="PROTEIN KINASE DOMAIN-CONTAINING PROTEIN"/>
    <property type="match status" value="1"/>
</dbReference>
<proteinExistence type="predicted"/>
<evidence type="ECO:0000313" key="5">
    <source>
        <dbReference type="Proteomes" id="UP001162131"/>
    </source>
</evidence>
<dbReference type="PANTHER" id="PTHR24362">
    <property type="entry name" value="SERINE/THREONINE-PROTEIN KINASE NEK"/>
    <property type="match status" value="1"/>
</dbReference>
<dbReference type="GO" id="GO:0004672">
    <property type="term" value="F:protein kinase activity"/>
    <property type="evidence" value="ECO:0007669"/>
    <property type="project" value="InterPro"/>
</dbReference>
<feature type="transmembrane region" description="Helical" evidence="2">
    <location>
        <begin position="546"/>
        <end position="564"/>
    </location>
</feature>
<keyword evidence="2" id="KW-0472">Membrane</keyword>
<evidence type="ECO:0000256" key="2">
    <source>
        <dbReference type="SAM" id="Phobius"/>
    </source>
</evidence>
<gene>
    <name evidence="4" type="ORF">BSTOLATCC_MIC1369</name>
</gene>